<dbReference type="Gene3D" id="2.60.120.260">
    <property type="entry name" value="Galactose-binding domain-like"/>
    <property type="match status" value="2"/>
</dbReference>
<protein>
    <recommendedName>
        <fullName evidence="4">Glycoside hydrolase</fullName>
    </recommendedName>
</protein>
<accession>A0A1J7BTL2</accession>
<dbReference type="STRING" id="1428644.BIV57_14425"/>
<dbReference type="PANTHER" id="PTHR36848:SF2">
    <property type="entry name" value="SECRETED PROTEIN"/>
    <property type="match status" value="1"/>
</dbReference>
<dbReference type="EMBL" id="MLCF01000075">
    <property type="protein sequence ID" value="OIV36793.1"/>
    <property type="molecule type" value="Genomic_DNA"/>
</dbReference>
<dbReference type="PANTHER" id="PTHR36848">
    <property type="entry name" value="DNA-BINDING PROTEIN (PUTATIVE SECRETED PROTEIN)-RELATED"/>
    <property type="match status" value="1"/>
</dbReference>
<evidence type="ECO:0008006" key="4">
    <source>
        <dbReference type="Google" id="ProtNLM"/>
    </source>
</evidence>
<dbReference type="Proteomes" id="UP000243342">
    <property type="component" value="Unassembled WGS sequence"/>
</dbReference>
<feature type="compositionally biased region" description="Low complexity" evidence="1">
    <location>
        <begin position="789"/>
        <end position="809"/>
    </location>
</feature>
<dbReference type="RefSeq" id="WP_071657257.1">
    <property type="nucleotide sequence ID" value="NZ_MLCF01000075.1"/>
</dbReference>
<name>A0A1J7BTL2_9ACTN</name>
<evidence type="ECO:0000313" key="3">
    <source>
        <dbReference type="Proteomes" id="UP000243342"/>
    </source>
</evidence>
<dbReference type="OrthoDB" id="9761519at2"/>
<dbReference type="SUPFAM" id="SSF49785">
    <property type="entry name" value="Galactose-binding domain-like"/>
    <property type="match status" value="1"/>
</dbReference>
<organism evidence="2 3">
    <name type="scientific">Mangrovactinospora gilvigrisea</name>
    <dbReference type="NCBI Taxonomy" id="1428644"/>
    <lineage>
        <taxon>Bacteria</taxon>
        <taxon>Bacillati</taxon>
        <taxon>Actinomycetota</taxon>
        <taxon>Actinomycetes</taxon>
        <taxon>Kitasatosporales</taxon>
        <taxon>Streptomycetaceae</taxon>
        <taxon>Mangrovactinospora</taxon>
    </lineage>
</organism>
<evidence type="ECO:0000256" key="1">
    <source>
        <dbReference type="SAM" id="MobiDB-lite"/>
    </source>
</evidence>
<dbReference type="InterPro" id="IPR029062">
    <property type="entry name" value="Class_I_gatase-like"/>
</dbReference>
<dbReference type="Gene3D" id="3.40.50.880">
    <property type="match status" value="1"/>
</dbReference>
<feature type="region of interest" description="Disordered" evidence="1">
    <location>
        <begin position="789"/>
        <end position="852"/>
    </location>
</feature>
<dbReference type="InterPro" id="IPR008979">
    <property type="entry name" value="Galactose-bd-like_sf"/>
</dbReference>
<proteinExistence type="predicted"/>
<evidence type="ECO:0000313" key="2">
    <source>
        <dbReference type="EMBL" id="OIV36793.1"/>
    </source>
</evidence>
<comment type="caution">
    <text evidence="2">The sequence shown here is derived from an EMBL/GenBank/DDBJ whole genome shotgun (WGS) entry which is preliminary data.</text>
</comment>
<sequence length="1459" mass="155267">MTTAHPDLHRRFADPQPAFSPVPLWWWSGAYEDGVTPERLGRQLSELARQGVRNAVVMNLAPTGPLYGSLADRPHFLTEEWWELFDGACAAAEPLGVRLWFYDQIGFSGANLQGLLVAGTPEWAGHSLARATVEATGAEVAAGRARPALPAEGTPVCLTAAELDAPGGNPVGAPVGEDGFAGLDADALHRVTLVYEVREGFDYFSADGCAKLLDTVHGAIERRLGKWFGSVIVGSFQDELPSLPSWGAGFADAFRERCGYDPLPLLPALWEGGAGWGSGPAAERLRGDYHRLRAALAEESFFRPLHDWHERHGLLVGFDQQGPARSGEPSGAAQLYGDYLRTHRWYSAPGTDHHGSTKIHSSLAHHYRRPRSWIEAFHSSGWGGTLEETFDWLLPWLARGANLYDPHAVYYDVRGGWYEWAPPSTCWRQPYWRHYRYFADTVSRLCGILTEGHHECSVAVLYPSATAQAGTLLTTGEEGATPLARAAHAAYFALIGDEEWHHAVPGALPRLGVDFDVLDDDSAAGARVVGTGAAARLATAEESYRTVLVPGCAVVEGATALRLLQFAQAGGRVVLLGALPERSAAGPKRARARSASVEGRWRETGGNFEQAGEAAIEQLRALVADPAAEGVRHLPYDPDDPEAAPHLDEALGALLDGADRPVDAPVPTLVRRVGRRRVVFVPAADDGSATAQPMVDGPVRADGHQWTHQKTNTRQVNSVGYDFDPARNRERMTVRLPGHAASVEQWDPVTGGTRPAVTRAADGWTEVDVDFASAPAAVLVALDGGPDAAAAPAGPAAPVAEAATETPLADTWTTRLLPTALASPSGTGRTAEGEGTEARPGGSGGSPADGPAVLARAVPRAPAGRTARATHDGMSGDWDFATPDEPPSDAVVEAWRIEQATAEQGPYRRVLTGIGTRAWWFGPADPAALPDPLTPAQTSAPGLAARLRAPGAKAVRYDLARGLEKDPVHRGTLGPSGTVPEEFWHVGGVRAGQAVHLRTTLPAVAGPAGPLHLAVGAPGRKDVWWNGRKLPEDPGGYLRLDPVETAPTGGRNVLEVRVTAEQAGTLRGHWCLTRDAGAFRRPEWVTPSTPVRRASAVRIATVLQLDAEPAAATVQFGTIGPCALRVNGHEVGRQGAFDPYPERPHHRVVPYEVGDRLHAGANTVEAVFTDPGTFPVALLVDGIVRMPDGSTATLVTDTSWEVTRDGAAEPAALRRAQHGDPRFSHLTARPHPLPRTAWLEARPDQQTVLDLEPDPFPDQEPADRWFRIAVPPGAHAAELPEPLASLPGVQAWLDGRELAVTADGVALPDAAEPGRVLVLRARSAGDGLWSGPARFRCGAGAMAAGPWAEHGLGSFAGGVRYSRRIEAPADAGRVELDLGRVRGTAEVAVDGRPAGVRVWSPYRFDLTGLVAPGGSELTVTVLGTLAPWLDDASPTPYVLPGQRTAGLLGPVRLLTTRQA</sequence>
<dbReference type="InterPro" id="IPR053161">
    <property type="entry name" value="Ulvan_degrading_GH"/>
</dbReference>
<keyword evidence="3" id="KW-1185">Reference proteome</keyword>
<reference evidence="2 3" key="1">
    <citation type="submission" date="2016-10" db="EMBL/GenBank/DDBJ databases">
        <title>Genome sequence of Streptomyces gilvigriseus MUSC 26.</title>
        <authorList>
            <person name="Lee L.-H."/>
            <person name="Ser H.-L."/>
        </authorList>
    </citation>
    <scope>NUCLEOTIDE SEQUENCE [LARGE SCALE GENOMIC DNA]</scope>
    <source>
        <strain evidence="2 3">MUSC 26</strain>
    </source>
</reference>
<gene>
    <name evidence="2" type="ORF">BIV57_14425</name>
</gene>